<accession>A0A3L9Y6T4</accession>
<dbReference type="GO" id="GO:0016020">
    <property type="term" value="C:membrane"/>
    <property type="evidence" value="ECO:0007669"/>
    <property type="project" value="UniProtKB-SubCell"/>
</dbReference>
<feature type="transmembrane region" description="Helical" evidence="6">
    <location>
        <begin position="47"/>
        <end position="67"/>
    </location>
</feature>
<evidence type="ECO:0000256" key="6">
    <source>
        <dbReference type="SAM" id="Phobius"/>
    </source>
</evidence>
<evidence type="ECO:0000256" key="4">
    <source>
        <dbReference type="ARBA" id="ARBA00022989"/>
    </source>
</evidence>
<organism evidence="7 8">
    <name type="scientific">Rhodophyticola porphyridii</name>
    <dbReference type="NCBI Taxonomy" id="1852017"/>
    <lineage>
        <taxon>Bacteria</taxon>
        <taxon>Pseudomonadati</taxon>
        <taxon>Pseudomonadota</taxon>
        <taxon>Alphaproteobacteria</taxon>
        <taxon>Rhodobacterales</taxon>
        <taxon>Roseobacteraceae</taxon>
        <taxon>Rhodophyticola</taxon>
    </lineage>
</organism>
<dbReference type="OrthoDB" id="277121at2"/>
<keyword evidence="3" id="KW-0378">Hydrolase</keyword>
<gene>
    <name evidence="7" type="ORF">D9R08_04965</name>
</gene>
<dbReference type="Proteomes" id="UP000281343">
    <property type="component" value="Unassembled WGS sequence"/>
</dbReference>
<feature type="transmembrane region" description="Helical" evidence="6">
    <location>
        <begin position="156"/>
        <end position="177"/>
    </location>
</feature>
<dbReference type="InterPro" id="IPR008901">
    <property type="entry name" value="ACER"/>
</dbReference>
<feature type="transmembrane region" description="Helical" evidence="6">
    <location>
        <begin position="183"/>
        <end position="205"/>
    </location>
</feature>
<dbReference type="Pfam" id="PF05875">
    <property type="entry name" value="Ceramidase"/>
    <property type="match status" value="1"/>
</dbReference>
<feature type="transmembrane region" description="Helical" evidence="6">
    <location>
        <begin position="23"/>
        <end position="40"/>
    </location>
</feature>
<evidence type="ECO:0000313" key="7">
    <source>
        <dbReference type="EMBL" id="RMA42998.1"/>
    </source>
</evidence>
<feature type="transmembrane region" description="Helical" evidence="6">
    <location>
        <begin position="125"/>
        <end position="149"/>
    </location>
</feature>
<comment type="subcellular location">
    <subcellularLocation>
        <location evidence="1">Membrane</location>
        <topology evidence="1">Multi-pass membrane protein</topology>
    </subcellularLocation>
</comment>
<keyword evidence="4 6" id="KW-1133">Transmembrane helix</keyword>
<evidence type="ECO:0000313" key="8">
    <source>
        <dbReference type="Proteomes" id="UP000281343"/>
    </source>
</evidence>
<reference evidence="7 8" key="1">
    <citation type="submission" date="2018-10" db="EMBL/GenBank/DDBJ databases">
        <authorList>
            <person name="Jung H.S."/>
            <person name="Jeon C.O."/>
        </authorList>
    </citation>
    <scope>NUCLEOTIDE SEQUENCE [LARGE SCALE GENOMIC DNA]</scope>
    <source>
        <strain evidence="7 8">MA-7-27</strain>
    </source>
</reference>
<evidence type="ECO:0000256" key="2">
    <source>
        <dbReference type="ARBA" id="ARBA00022692"/>
    </source>
</evidence>
<evidence type="ECO:0000256" key="5">
    <source>
        <dbReference type="ARBA" id="ARBA00023136"/>
    </source>
</evidence>
<name>A0A3L9Y6T4_9RHOB</name>
<keyword evidence="8" id="KW-1185">Reference proteome</keyword>
<protein>
    <recommendedName>
        <fullName evidence="9">Ceramidase</fullName>
    </recommendedName>
</protein>
<feature type="transmembrane region" description="Helical" evidence="6">
    <location>
        <begin position="73"/>
        <end position="94"/>
    </location>
</feature>
<keyword evidence="2 6" id="KW-0812">Transmembrane</keyword>
<dbReference type="RefSeq" id="WP_121896935.1">
    <property type="nucleotide sequence ID" value="NZ_RCNT01000002.1"/>
</dbReference>
<comment type="caution">
    <text evidence="7">The sequence shown here is derived from an EMBL/GenBank/DDBJ whole genome shotgun (WGS) entry which is preliminary data.</text>
</comment>
<sequence>MELTAQIDAYCERLSPHFWAEPVNALTNLAFILAALVMAARLWGHGLPIALVLTGILFAIGFGSFLFHTYATAWAAMADVMPIAGFILLYLFALNRHVWRWPLWLALLGTLAFLPYAALTTPIFSALPFFDISAAYWTVPLALVVYAGLLRRRAGALARGMVIGAGLLALSLTARSLDMPLCAALPLGTHFLWHILNAIMLGWMIEIYRRHMLAARAGGS</sequence>
<dbReference type="AlphaFoldDB" id="A0A3L9Y6T4"/>
<evidence type="ECO:0000256" key="1">
    <source>
        <dbReference type="ARBA" id="ARBA00004141"/>
    </source>
</evidence>
<keyword evidence="5 6" id="KW-0472">Membrane</keyword>
<dbReference type="GO" id="GO:0006672">
    <property type="term" value="P:ceramide metabolic process"/>
    <property type="evidence" value="ECO:0007669"/>
    <property type="project" value="InterPro"/>
</dbReference>
<evidence type="ECO:0000256" key="3">
    <source>
        <dbReference type="ARBA" id="ARBA00022801"/>
    </source>
</evidence>
<dbReference type="GO" id="GO:0016811">
    <property type="term" value="F:hydrolase activity, acting on carbon-nitrogen (but not peptide) bonds, in linear amides"/>
    <property type="evidence" value="ECO:0007669"/>
    <property type="project" value="InterPro"/>
</dbReference>
<feature type="transmembrane region" description="Helical" evidence="6">
    <location>
        <begin position="101"/>
        <end position="119"/>
    </location>
</feature>
<proteinExistence type="predicted"/>
<dbReference type="EMBL" id="RCNT01000002">
    <property type="protein sequence ID" value="RMA42998.1"/>
    <property type="molecule type" value="Genomic_DNA"/>
</dbReference>
<evidence type="ECO:0008006" key="9">
    <source>
        <dbReference type="Google" id="ProtNLM"/>
    </source>
</evidence>